<dbReference type="AlphaFoldDB" id="A0A356LLB8"/>
<feature type="domain" description="NAD(P)-binding" evidence="1">
    <location>
        <begin position="9"/>
        <end position="189"/>
    </location>
</feature>
<dbReference type="Gene3D" id="3.40.50.720">
    <property type="entry name" value="NAD(P)-binding Rossmann-like Domain"/>
    <property type="match status" value="1"/>
</dbReference>
<evidence type="ECO:0000313" key="2">
    <source>
        <dbReference type="EMBL" id="HBP31756.1"/>
    </source>
</evidence>
<dbReference type="Pfam" id="PF13460">
    <property type="entry name" value="NAD_binding_10"/>
    <property type="match status" value="1"/>
</dbReference>
<dbReference type="InterPro" id="IPR036291">
    <property type="entry name" value="NAD(P)-bd_dom_sf"/>
</dbReference>
<name>A0A356LLB8_9BURK</name>
<evidence type="ECO:0000259" key="1">
    <source>
        <dbReference type="Pfam" id="PF13460"/>
    </source>
</evidence>
<dbReference type="SUPFAM" id="SSF51735">
    <property type="entry name" value="NAD(P)-binding Rossmann-fold domains"/>
    <property type="match status" value="1"/>
</dbReference>
<sequence length="303" mass="32970">MGKILVTAASGHLGRKTLQHLLKRRPASDLIGLARDPQKAGDLAAQGIEIRKGDYLDYDSLLNAFAGVEKLMLISCAPFTDRNMQHYNAITAARQVGVKHVAYTAIIRREGSDFNLSECTAPDIFAEQTLKASGLTYTIVRQPAFLETFQFQFGDQVYEKGLRVPVGNGKQAPASREDIAEAQAVVLTEQGHDNKTYSLTGYPAVSYADIVQILSDARGVPVPLISVTDEEYIANYAAEGLPEPYAAFALEWVHGANLGEWSDLTGDLERLIGHTPLTTAEYLRDNYPTPVSSIEAARGNKAG</sequence>
<proteinExistence type="predicted"/>
<reference evidence="2 3" key="1">
    <citation type="journal article" date="2018" name="Nat. Biotechnol.">
        <title>A standardized bacterial taxonomy based on genome phylogeny substantially revises the tree of life.</title>
        <authorList>
            <person name="Parks D.H."/>
            <person name="Chuvochina M."/>
            <person name="Waite D.W."/>
            <person name="Rinke C."/>
            <person name="Skarshewski A."/>
            <person name="Chaumeil P.A."/>
            <person name="Hugenholtz P."/>
        </authorList>
    </citation>
    <scope>NUCLEOTIDE SEQUENCE [LARGE SCALE GENOMIC DNA]</scope>
    <source>
        <strain evidence="2">UBA10707</strain>
    </source>
</reference>
<dbReference type="Proteomes" id="UP000264036">
    <property type="component" value="Unassembled WGS sequence"/>
</dbReference>
<dbReference type="PANTHER" id="PTHR47129">
    <property type="entry name" value="QUINONE OXIDOREDUCTASE 2"/>
    <property type="match status" value="1"/>
</dbReference>
<dbReference type="Gene3D" id="3.90.25.10">
    <property type="entry name" value="UDP-galactose 4-epimerase, domain 1"/>
    <property type="match status" value="1"/>
</dbReference>
<dbReference type="InterPro" id="IPR016040">
    <property type="entry name" value="NAD(P)-bd_dom"/>
</dbReference>
<comment type="caution">
    <text evidence="2">The sequence shown here is derived from an EMBL/GenBank/DDBJ whole genome shotgun (WGS) entry which is preliminary data.</text>
</comment>
<evidence type="ECO:0000313" key="3">
    <source>
        <dbReference type="Proteomes" id="UP000264036"/>
    </source>
</evidence>
<accession>A0A356LLB8</accession>
<dbReference type="PANTHER" id="PTHR47129:SF1">
    <property type="entry name" value="NMRA-LIKE DOMAIN-CONTAINING PROTEIN"/>
    <property type="match status" value="1"/>
</dbReference>
<organism evidence="2 3">
    <name type="scientific">Advenella kashmirensis</name>
    <dbReference type="NCBI Taxonomy" id="310575"/>
    <lineage>
        <taxon>Bacteria</taxon>
        <taxon>Pseudomonadati</taxon>
        <taxon>Pseudomonadota</taxon>
        <taxon>Betaproteobacteria</taxon>
        <taxon>Burkholderiales</taxon>
        <taxon>Alcaligenaceae</taxon>
    </lineage>
</organism>
<gene>
    <name evidence="2" type="ORF">DD666_20390</name>
</gene>
<protein>
    <submittedName>
        <fullName evidence="2">NAD(P)-dependent oxidoreductase</fullName>
    </submittedName>
</protein>
<dbReference type="EMBL" id="DOEK01000044">
    <property type="protein sequence ID" value="HBP31756.1"/>
    <property type="molecule type" value="Genomic_DNA"/>
</dbReference>
<dbReference type="CDD" id="cd05269">
    <property type="entry name" value="TMR_SDR_a"/>
    <property type="match status" value="1"/>
</dbReference>
<dbReference type="InterPro" id="IPR052718">
    <property type="entry name" value="NmrA-type_oxidoreductase"/>
</dbReference>